<gene>
    <name evidence="1" type="ORF">SAMN06265337_0657</name>
</gene>
<proteinExistence type="predicted"/>
<accession>A0A212T8N0</accession>
<keyword evidence="2" id="KW-1185">Reference proteome</keyword>
<sequence>MSLDQLSRRLPLLTDRQLSRYRREYRLYAARVELLEQEAAKRELDRRPIGDTTTIQIPSKLNYLPYEQVQ</sequence>
<evidence type="ECO:0000313" key="2">
    <source>
        <dbReference type="Proteomes" id="UP000198131"/>
    </source>
</evidence>
<protein>
    <submittedName>
        <fullName evidence="1">Uncharacterized protein</fullName>
    </submittedName>
</protein>
<dbReference type="Proteomes" id="UP000198131">
    <property type="component" value="Unassembled WGS sequence"/>
</dbReference>
<evidence type="ECO:0000313" key="1">
    <source>
        <dbReference type="EMBL" id="SNC62375.1"/>
    </source>
</evidence>
<dbReference type="EMBL" id="FYEW01000001">
    <property type="protein sequence ID" value="SNC62375.1"/>
    <property type="molecule type" value="Genomic_DNA"/>
</dbReference>
<dbReference type="AlphaFoldDB" id="A0A212T8N0"/>
<organism evidence="1 2">
    <name type="scientific">Hymenobacter gelipurpurascens</name>
    <dbReference type="NCBI Taxonomy" id="89968"/>
    <lineage>
        <taxon>Bacteria</taxon>
        <taxon>Pseudomonadati</taxon>
        <taxon>Bacteroidota</taxon>
        <taxon>Cytophagia</taxon>
        <taxon>Cytophagales</taxon>
        <taxon>Hymenobacteraceae</taxon>
        <taxon>Hymenobacter</taxon>
    </lineage>
</organism>
<reference evidence="2" key="1">
    <citation type="submission" date="2017-06" db="EMBL/GenBank/DDBJ databases">
        <authorList>
            <person name="Varghese N."/>
            <person name="Submissions S."/>
        </authorList>
    </citation>
    <scope>NUCLEOTIDE SEQUENCE [LARGE SCALE GENOMIC DNA]</scope>
    <source>
        <strain evidence="2">DSM 11116</strain>
    </source>
</reference>
<dbReference type="RefSeq" id="WP_088841976.1">
    <property type="nucleotide sequence ID" value="NZ_FYEW01000001.1"/>
</dbReference>
<name>A0A212T8N0_9BACT</name>